<organism evidence="1 2">
    <name type="scientific">Roseovarius nubinhibens</name>
    <dbReference type="NCBI Taxonomy" id="314263"/>
    <lineage>
        <taxon>Bacteria</taxon>
        <taxon>Pseudomonadati</taxon>
        <taxon>Pseudomonadota</taxon>
        <taxon>Alphaproteobacteria</taxon>
        <taxon>Rhodobacterales</taxon>
        <taxon>Roseobacteraceae</taxon>
        <taxon>Roseovarius</taxon>
    </lineage>
</organism>
<comment type="caution">
    <text evidence="1">The sequence shown here is derived from an EMBL/GenBank/DDBJ whole genome shotgun (WGS) entry which is preliminary data.</text>
</comment>
<reference evidence="1 2" key="1">
    <citation type="journal article" date="2018" name="Nat. Biotechnol.">
        <title>A standardized bacterial taxonomy based on genome phylogeny substantially revises the tree of life.</title>
        <authorList>
            <person name="Parks D.H."/>
            <person name="Chuvochina M."/>
            <person name="Waite D.W."/>
            <person name="Rinke C."/>
            <person name="Skarshewski A."/>
            <person name="Chaumeil P.A."/>
            <person name="Hugenholtz P."/>
        </authorList>
    </citation>
    <scope>NUCLEOTIDE SEQUENCE [LARGE SCALE GENOMIC DNA]</scope>
    <source>
        <strain evidence="1">UBA9169</strain>
    </source>
</reference>
<proteinExistence type="predicted"/>
<accession>A0A348WGQ4</accession>
<gene>
    <name evidence="1" type="ORF">DCS45_17845</name>
</gene>
<dbReference type="RefSeq" id="WP_339851839.1">
    <property type="nucleotide sequence ID" value="NZ_CAXAXR010000002.1"/>
</dbReference>
<dbReference type="EMBL" id="DMVW01000171">
    <property type="protein sequence ID" value="HAR53716.1"/>
    <property type="molecule type" value="Genomic_DNA"/>
</dbReference>
<dbReference type="Proteomes" id="UP000264719">
    <property type="component" value="Unassembled WGS sequence"/>
</dbReference>
<evidence type="ECO:0000313" key="1">
    <source>
        <dbReference type="EMBL" id="HAR53716.1"/>
    </source>
</evidence>
<name>A0A348WGQ4_9RHOB</name>
<evidence type="ECO:0000313" key="2">
    <source>
        <dbReference type="Proteomes" id="UP000264719"/>
    </source>
</evidence>
<protein>
    <submittedName>
        <fullName evidence="1">Uncharacterized protein</fullName>
    </submittedName>
</protein>
<dbReference type="AlphaFoldDB" id="A0A348WGQ4"/>
<sequence length="69" mass="7587">MFSIIVQFPQRETLDHITIKIQLSFISLIDFEISAAPEIEVIIKSGMAKIDEAVAAPSKEKDVIATATI</sequence>